<dbReference type="Pfam" id="PF09015">
    <property type="entry name" value="NgoMIV_restric"/>
    <property type="match status" value="1"/>
</dbReference>
<keyword evidence="1" id="KW-0378">Hydrolase</keyword>
<keyword evidence="1" id="KW-0540">Nuclease</keyword>
<dbReference type="OrthoDB" id="5504137at2"/>
<dbReference type="EMBL" id="LGHJ01000002">
    <property type="protein sequence ID" value="KPL78902.1"/>
    <property type="molecule type" value="Genomic_DNA"/>
</dbReference>
<keyword evidence="2" id="KW-1185">Reference proteome</keyword>
<keyword evidence="1" id="KW-0255">Endonuclease</keyword>
<protein>
    <submittedName>
        <fullName evidence="1">Restriction endonuclease</fullName>
    </submittedName>
</protein>
<reference evidence="1 2" key="1">
    <citation type="submission" date="2015-07" db="EMBL/GenBank/DDBJ databases">
        <title>Draft genome of Bellilinea caldifistulae DSM 17877.</title>
        <authorList>
            <person name="Hemp J."/>
            <person name="Ward L.M."/>
            <person name="Pace L.A."/>
            <person name="Fischer W.W."/>
        </authorList>
    </citation>
    <scope>NUCLEOTIDE SEQUENCE [LARGE SCALE GENOMIC DNA]</scope>
    <source>
        <strain evidence="1 2">GOMI-1</strain>
    </source>
</reference>
<dbReference type="InterPro" id="IPR011335">
    <property type="entry name" value="Restrct_endonuc-II-like"/>
</dbReference>
<dbReference type="Gene3D" id="3.40.50.10010">
    <property type="entry name" value="Type-2 restriction enzyme NgoMIV"/>
    <property type="match status" value="1"/>
</dbReference>
<dbReference type="GO" id="GO:0009036">
    <property type="term" value="F:type II site-specific deoxyribonuclease activity"/>
    <property type="evidence" value="ECO:0007669"/>
    <property type="project" value="InterPro"/>
</dbReference>
<gene>
    <name evidence="1" type="ORF">AC812_00400</name>
</gene>
<dbReference type="RefSeq" id="WP_061913013.1">
    <property type="nucleotide sequence ID" value="NZ_DF967971.1"/>
</dbReference>
<sequence>MSELSSLRKNYHQEILQKIVRLNTHPDKGSRYPSFADSSSKNSIAIAWKLIEKINTESITFVEDQSITAQTAGGRFEEITRNFLQNALDLLTHLRVGEWLYYTSIPISRFDQYEHLAALEKLSRENPQIAATLGGDYIIKPDIVVAKKPVYPSNINRPQREVISDDEEIAAFSPFIFRSNAPEKLILHASISCKWTLRSDRGQNSRTEALNLIRNRKGSVPKIVAVTGEPLPMRIASLALGTGDLDCVYHFALPELQKAIEELIENTGSSLEDQKDMLNTLIEGRRLRDISDLPFDLLL</sequence>
<evidence type="ECO:0000313" key="2">
    <source>
        <dbReference type="Proteomes" id="UP000050514"/>
    </source>
</evidence>
<dbReference type="PATRIC" id="fig|360411.5.peg.1684"/>
<dbReference type="GO" id="GO:0009307">
    <property type="term" value="P:DNA restriction-modification system"/>
    <property type="evidence" value="ECO:0007669"/>
    <property type="project" value="InterPro"/>
</dbReference>
<dbReference type="Proteomes" id="UP000050514">
    <property type="component" value="Unassembled WGS sequence"/>
</dbReference>
<proteinExistence type="predicted"/>
<dbReference type="CDD" id="cd22340">
    <property type="entry name" value="NgoMIV-like"/>
    <property type="match status" value="1"/>
</dbReference>
<accession>A0A0P6X781</accession>
<dbReference type="SUPFAM" id="SSF52980">
    <property type="entry name" value="Restriction endonuclease-like"/>
    <property type="match status" value="1"/>
</dbReference>
<organism evidence="1 2">
    <name type="scientific">Bellilinea caldifistulae</name>
    <dbReference type="NCBI Taxonomy" id="360411"/>
    <lineage>
        <taxon>Bacteria</taxon>
        <taxon>Bacillati</taxon>
        <taxon>Chloroflexota</taxon>
        <taxon>Anaerolineae</taxon>
        <taxon>Anaerolineales</taxon>
        <taxon>Anaerolineaceae</taxon>
        <taxon>Bellilinea</taxon>
    </lineage>
</organism>
<name>A0A0P6X781_9CHLR</name>
<comment type="caution">
    <text evidence="1">The sequence shown here is derived from an EMBL/GenBank/DDBJ whole genome shotgun (WGS) entry which is preliminary data.</text>
</comment>
<dbReference type="InterPro" id="IPR015105">
    <property type="entry name" value="NgoMIV"/>
</dbReference>
<dbReference type="STRING" id="360411.AC812_00400"/>
<dbReference type="InterPro" id="IPR037083">
    <property type="entry name" value="NgoMIV_sf"/>
</dbReference>
<evidence type="ECO:0000313" key="1">
    <source>
        <dbReference type="EMBL" id="KPL78902.1"/>
    </source>
</evidence>
<dbReference type="AlphaFoldDB" id="A0A0P6X781"/>